<dbReference type="EMBL" id="LNOI01000004">
    <property type="protein sequence ID" value="KUY16972.1"/>
    <property type="molecule type" value="Genomic_DNA"/>
</dbReference>
<feature type="transmembrane region" description="Helical" evidence="7">
    <location>
        <begin position="166"/>
        <end position="184"/>
    </location>
</feature>
<feature type="transmembrane region" description="Helical" evidence="7">
    <location>
        <begin position="69"/>
        <end position="89"/>
    </location>
</feature>
<comment type="caution">
    <text evidence="9">The sequence shown here is derived from an EMBL/GenBank/DDBJ whole genome shotgun (WGS) entry which is preliminary data.</text>
</comment>
<name>A0ABD4DJ53_ELIMR</name>
<dbReference type="RefSeq" id="WP_059345018.1">
    <property type="nucleotide sequence ID" value="NZ_CP140570.1"/>
</dbReference>
<dbReference type="AlphaFoldDB" id="A0ABD4DJ53"/>
<accession>A0ABD4DJ53</accession>
<feature type="transmembrane region" description="Helical" evidence="7">
    <location>
        <begin position="254"/>
        <end position="276"/>
    </location>
</feature>
<dbReference type="InterPro" id="IPR002656">
    <property type="entry name" value="Acyl_transf_3_dom"/>
</dbReference>
<evidence type="ECO:0000313" key="9">
    <source>
        <dbReference type="EMBL" id="KUY16972.1"/>
    </source>
</evidence>
<feature type="transmembrane region" description="Helical" evidence="7">
    <location>
        <begin position="9"/>
        <end position="27"/>
    </location>
</feature>
<feature type="transmembrane region" description="Helical" evidence="7">
    <location>
        <begin position="101"/>
        <end position="124"/>
    </location>
</feature>
<comment type="similarity">
    <text evidence="2">Belongs to the acyltransferase 3 family.</text>
</comment>
<evidence type="ECO:0000256" key="6">
    <source>
        <dbReference type="ARBA" id="ARBA00023136"/>
    </source>
</evidence>
<reference evidence="9 10" key="1">
    <citation type="submission" date="2015-11" db="EMBL/GenBank/DDBJ databases">
        <authorList>
            <person name="Nicholson A.C."/>
            <person name="Humrighouse B.W."/>
            <person name="Graziano J."/>
            <person name="Lasker B."/>
            <person name="Whitney A.M."/>
            <person name="Mcquiston J.R."/>
        </authorList>
    </citation>
    <scope>NUCLEOTIDE SEQUENCE [LARGE SCALE GENOMIC DNA]</scope>
    <source>
        <strain evidence="9 10">G4071</strain>
    </source>
</reference>
<feature type="transmembrane region" description="Helical" evidence="7">
    <location>
        <begin position="196"/>
        <end position="219"/>
    </location>
</feature>
<evidence type="ECO:0000313" key="10">
    <source>
        <dbReference type="Proteomes" id="UP000064412"/>
    </source>
</evidence>
<feature type="transmembrane region" description="Helical" evidence="7">
    <location>
        <begin position="225"/>
        <end position="242"/>
    </location>
</feature>
<evidence type="ECO:0000259" key="8">
    <source>
        <dbReference type="Pfam" id="PF01757"/>
    </source>
</evidence>
<gene>
    <name evidence="9" type="ORF">ATB95_11330</name>
</gene>
<keyword evidence="3" id="KW-1003">Cell membrane</keyword>
<dbReference type="Pfam" id="PF01757">
    <property type="entry name" value="Acyl_transf_3"/>
    <property type="match status" value="1"/>
</dbReference>
<evidence type="ECO:0000256" key="1">
    <source>
        <dbReference type="ARBA" id="ARBA00004651"/>
    </source>
</evidence>
<dbReference type="Proteomes" id="UP000064412">
    <property type="component" value="Unassembled WGS sequence"/>
</dbReference>
<evidence type="ECO:0000256" key="7">
    <source>
        <dbReference type="SAM" id="Phobius"/>
    </source>
</evidence>
<evidence type="ECO:0000256" key="2">
    <source>
        <dbReference type="ARBA" id="ARBA00007400"/>
    </source>
</evidence>
<keyword evidence="6 7" id="KW-0472">Membrane</keyword>
<sequence>MKRNISLDILKFILAFFVIGLHGRLFYDINPYLSFTFVSGLFRVAVPLFILITGFFFAEISNNKGFIKWCKRILFLYIFWNIIYLPLWYHKGMSPKIFTFIITNGFLHLWYISHMLVASFFVWFTRKLSIKKGLILAISLYLIGCFLQYLANYSKNNFITQYVSHLYIYRNFLFFCFPFFYLGYALNKGGFKFKNYIFYISIFLFIIEITINTFLSYYYSKDLNFDLLVSLIILCPLIFIKTKEILLISSTKYIALLSSGIYFIHILTFYFIDILISPTSSLLRILLCSILSLILASILIIINKYLKFKIL</sequence>
<organism evidence="9 10">
    <name type="scientific">Elizabethkingia miricola</name>
    <name type="common">Chryseobacterium miricola</name>
    <dbReference type="NCBI Taxonomy" id="172045"/>
    <lineage>
        <taxon>Bacteria</taxon>
        <taxon>Pseudomonadati</taxon>
        <taxon>Bacteroidota</taxon>
        <taxon>Flavobacteriia</taxon>
        <taxon>Flavobacteriales</taxon>
        <taxon>Weeksellaceae</taxon>
        <taxon>Elizabethkingia</taxon>
    </lineage>
</organism>
<comment type="subcellular location">
    <subcellularLocation>
        <location evidence="1">Cell membrane</location>
        <topology evidence="1">Multi-pass membrane protein</topology>
    </subcellularLocation>
</comment>
<dbReference type="PANTHER" id="PTHR40074:SF2">
    <property type="entry name" value="O-ACETYLTRANSFERASE WECH"/>
    <property type="match status" value="1"/>
</dbReference>
<evidence type="ECO:0000256" key="3">
    <source>
        <dbReference type="ARBA" id="ARBA00022475"/>
    </source>
</evidence>
<keyword evidence="4 7" id="KW-0812">Transmembrane</keyword>
<proteinExistence type="inferred from homology"/>
<evidence type="ECO:0000256" key="4">
    <source>
        <dbReference type="ARBA" id="ARBA00022692"/>
    </source>
</evidence>
<feature type="transmembrane region" description="Helical" evidence="7">
    <location>
        <begin position="282"/>
        <end position="302"/>
    </location>
</feature>
<feature type="transmembrane region" description="Helical" evidence="7">
    <location>
        <begin position="33"/>
        <end position="57"/>
    </location>
</feature>
<feature type="transmembrane region" description="Helical" evidence="7">
    <location>
        <begin position="133"/>
        <end position="151"/>
    </location>
</feature>
<evidence type="ECO:0000256" key="5">
    <source>
        <dbReference type="ARBA" id="ARBA00022989"/>
    </source>
</evidence>
<dbReference type="PANTHER" id="PTHR40074">
    <property type="entry name" value="O-ACETYLTRANSFERASE WECH"/>
    <property type="match status" value="1"/>
</dbReference>
<keyword evidence="5 7" id="KW-1133">Transmembrane helix</keyword>
<protein>
    <recommendedName>
        <fullName evidence="8">Acyltransferase 3 domain-containing protein</fullName>
    </recommendedName>
</protein>
<feature type="domain" description="Acyltransferase 3" evidence="8">
    <location>
        <begin position="4"/>
        <end position="299"/>
    </location>
</feature>
<dbReference type="GO" id="GO:0005886">
    <property type="term" value="C:plasma membrane"/>
    <property type="evidence" value="ECO:0007669"/>
    <property type="project" value="UniProtKB-SubCell"/>
</dbReference>